<feature type="compositionally biased region" description="Low complexity" evidence="1">
    <location>
        <begin position="1079"/>
        <end position="1096"/>
    </location>
</feature>
<sequence length="1221" mass="137616">MPALLSVLQALSAVHPFVALALLPFQFAYQQELKHQDNEKLHLSLFASIKDVMLVSVEMQGVGITMNDKRMTPDGQPVAARLTALGQQMKQDIEGCYNVLDAMQKQSPLVRFCKAYSWNAQLAAWKVTFKTRREDLQFALTLNTAVNIREISDIIHQVITEFASYKTAQERKIEAFFKANGGQDAVLADDTKLAALLKLQDEQTVTHNIQSSYAVASTAGAKWRFLLPAPGGKAEQREKDEVAALRKEMRVDVDAVVQDNMANFSKRLDMSLLMLRHELKRDMHTEGNRVIHYLKGGPHMRLHDKIMRQVWKDQGWKGSAKTHALVFALRDYLVERAERAARDLPLFTPVSASTASVSIAREDDGGEGQDPETAPGAPLPDSWVLDYLQVKHLRNLQQILDPDTSGYSTISEVNAFTQSRHSGWSLPRWISYWAIGWQMSATRFCTEIDEIFNQMTIIREQVGLQMPGNKRYINNYIEETWPVIVGLTSALDRFEGSEWLAEQFKEYLDAQEDIFCSALDKIKYNIDSSEMVHDIVRGEPIERWVFMLIALILRRHLAKMHLCLSVEMGEEELFDDSSTIKFVLEAAWLRYNDVLEFYKYEQTADMKLNFDWFSCGIVEFHANFCYYFAWDDWMYADYYRKNEIVSYSAVSTIQEMKPENLDGILIHEDSIANTVVRVRELKPGDADGHTEDNKQEISDAKSTLRERANNELIVGAQVEDSLADMTSTATQMKPASMSDTVDAISGIWFGFQTTEEGLPSTGMFYLKITASIQDEKTISIQGEGCSFGELPEIGLLYGTATTTPASDGKFEIKFNQQFDAGGEYSCTAFLTPELQILSGWCNSVDTDYTDRRLLAKKTPRDSIMCHRPLLPRPLVARELWAFAYNAVVDDLHRRKPTLKYFAGRFKMIRRCLELLRSHEEPGQSTELSRLQNAFTVGEYMAVRRVAGWYNRASDLSLYPPLYCDVCKETILRSRVVCLDCEFKPGSPDNSVEFNAKEECITVAALPQRDDLRTPHLPTHLLLKARDRLLIMDHVLVKRRAANSAALAEKLCATYVKTNRGGESAVQIQTTSIGITVNASASTDTETISSETPSESTLARSEGAADSPASMTPTGESTKEPEVDIIGGILSKTVKRDEEDKSDHGASAFDSDGEGETITFNCLICHERVSTPCWYCIDCKETDTFVCTACELAVERLYPWDYGQACRLSPPSIPPHTMFSIS</sequence>
<keyword evidence="4" id="KW-1185">Reference proteome</keyword>
<evidence type="ECO:0000313" key="3">
    <source>
        <dbReference type="EMBL" id="KAJ7229969.1"/>
    </source>
</evidence>
<dbReference type="EMBL" id="JARJCW010000001">
    <property type="protein sequence ID" value="KAJ7229969.1"/>
    <property type="molecule type" value="Genomic_DNA"/>
</dbReference>
<proteinExistence type="predicted"/>
<dbReference type="Proteomes" id="UP001219525">
    <property type="component" value="Unassembled WGS sequence"/>
</dbReference>
<feature type="region of interest" description="Disordered" evidence="1">
    <location>
        <begin position="1079"/>
        <end position="1119"/>
    </location>
</feature>
<comment type="caution">
    <text evidence="3">The sequence shown here is derived from an EMBL/GenBank/DDBJ whole genome shotgun (WGS) entry which is preliminary data.</text>
</comment>
<dbReference type="AlphaFoldDB" id="A0AAD7E5G7"/>
<keyword evidence="2" id="KW-0732">Signal</keyword>
<evidence type="ECO:0000313" key="4">
    <source>
        <dbReference type="Proteomes" id="UP001219525"/>
    </source>
</evidence>
<organism evidence="3 4">
    <name type="scientific">Mycena pura</name>
    <dbReference type="NCBI Taxonomy" id="153505"/>
    <lineage>
        <taxon>Eukaryota</taxon>
        <taxon>Fungi</taxon>
        <taxon>Dikarya</taxon>
        <taxon>Basidiomycota</taxon>
        <taxon>Agaricomycotina</taxon>
        <taxon>Agaricomycetes</taxon>
        <taxon>Agaricomycetidae</taxon>
        <taxon>Agaricales</taxon>
        <taxon>Marasmiineae</taxon>
        <taxon>Mycenaceae</taxon>
        <taxon>Mycena</taxon>
    </lineage>
</organism>
<evidence type="ECO:0000256" key="1">
    <source>
        <dbReference type="SAM" id="MobiDB-lite"/>
    </source>
</evidence>
<reference evidence="3" key="1">
    <citation type="submission" date="2023-03" db="EMBL/GenBank/DDBJ databases">
        <title>Massive genome expansion in bonnet fungi (Mycena s.s.) driven by repeated elements and novel gene families across ecological guilds.</title>
        <authorList>
            <consortium name="Lawrence Berkeley National Laboratory"/>
            <person name="Harder C.B."/>
            <person name="Miyauchi S."/>
            <person name="Viragh M."/>
            <person name="Kuo A."/>
            <person name="Thoen E."/>
            <person name="Andreopoulos B."/>
            <person name="Lu D."/>
            <person name="Skrede I."/>
            <person name="Drula E."/>
            <person name="Henrissat B."/>
            <person name="Morin E."/>
            <person name="Kohler A."/>
            <person name="Barry K."/>
            <person name="LaButti K."/>
            <person name="Morin E."/>
            <person name="Salamov A."/>
            <person name="Lipzen A."/>
            <person name="Mereny Z."/>
            <person name="Hegedus B."/>
            <person name="Baldrian P."/>
            <person name="Stursova M."/>
            <person name="Weitz H."/>
            <person name="Taylor A."/>
            <person name="Grigoriev I.V."/>
            <person name="Nagy L.G."/>
            <person name="Martin F."/>
            <person name="Kauserud H."/>
        </authorList>
    </citation>
    <scope>NUCLEOTIDE SEQUENCE</scope>
    <source>
        <strain evidence="3">9144</strain>
    </source>
</reference>
<accession>A0AAD7E5G7</accession>
<feature type="region of interest" description="Disordered" evidence="1">
    <location>
        <begin position="361"/>
        <end position="380"/>
    </location>
</feature>
<feature type="signal peptide" evidence="2">
    <location>
        <begin position="1"/>
        <end position="30"/>
    </location>
</feature>
<name>A0AAD7E5G7_9AGAR</name>
<gene>
    <name evidence="3" type="ORF">GGX14DRAFT_409643</name>
</gene>
<feature type="chain" id="PRO_5042174993" evidence="2">
    <location>
        <begin position="31"/>
        <end position="1221"/>
    </location>
</feature>
<evidence type="ECO:0000256" key="2">
    <source>
        <dbReference type="SAM" id="SignalP"/>
    </source>
</evidence>
<protein>
    <submittedName>
        <fullName evidence="3">Uncharacterized protein</fullName>
    </submittedName>
</protein>